<keyword evidence="4" id="KW-1017">Isopeptide bond</keyword>
<comment type="subcellular location">
    <subcellularLocation>
        <location evidence="1">Nucleus speckle</location>
    </subcellularLocation>
</comment>
<evidence type="ECO:0000256" key="10">
    <source>
        <dbReference type="ARBA" id="ARBA00065932"/>
    </source>
</evidence>
<sequence>MGGSAPRILSLDDYFMVEVEKEDKDPETGRKITTKVMEYEYEAAMEKHYQSSLLKAFKKTVNDGYFPFIIVDCINDQVKQFEEMWSYAKQKGFQVYICETDMELAACFKRNIHNRSEEDISKIIKNWEDTPKHYLKTDVRSLLQAEAITEVEMEDTTIEEEMVEEVVAEGEEGEEKVDEPGPEIDESGTVCKTCGVLVSQELSKNPFTSKWEWEESAGDKLKRLDGLAKKCKGDAKPQTLEDWLQLTDCYDKRQSTPGKKRVRWADLEERREQEKMRAIGFVVGQTDWTRMTDPTFGQGALTQTKYI</sequence>
<evidence type="ECO:0000256" key="1">
    <source>
        <dbReference type="ARBA" id="ARBA00004324"/>
    </source>
</evidence>
<evidence type="ECO:0000256" key="7">
    <source>
        <dbReference type="ARBA" id="ARBA00023163"/>
    </source>
</evidence>
<keyword evidence="3" id="KW-0678">Repressor</keyword>
<gene>
    <name evidence="13" type="ORF">TMSB3V08_LOCUS5998</name>
</gene>
<keyword evidence="8" id="KW-0539">Nucleus</keyword>
<dbReference type="GO" id="GO:0032204">
    <property type="term" value="P:regulation of telomere maintenance"/>
    <property type="evidence" value="ECO:0007669"/>
    <property type="project" value="TreeGrafter"/>
</dbReference>
<keyword evidence="5" id="KW-0832">Ubl conjugation</keyword>
<evidence type="ECO:0000256" key="3">
    <source>
        <dbReference type="ARBA" id="ARBA00022491"/>
    </source>
</evidence>
<dbReference type="FunFam" id="3.40.50.300:FF:000399">
    <property type="entry name" value="YLP motif containing 1"/>
    <property type="match status" value="1"/>
</dbReference>
<dbReference type="GO" id="GO:0016607">
    <property type="term" value="C:nuclear speck"/>
    <property type="evidence" value="ECO:0007669"/>
    <property type="project" value="UniProtKB-SubCell"/>
</dbReference>
<evidence type="ECO:0000256" key="8">
    <source>
        <dbReference type="ARBA" id="ARBA00023242"/>
    </source>
</evidence>
<dbReference type="AlphaFoldDB" id="A0A7R9EA67"/>
<dbReference type="InterPro" id="IPR026314">
    <property type="entry name" value="YLP_motif_con_p1"/>
</dbReference>
<dbReference type="SUPFAM" id="SSF52540">
    <property type="entry name" value="P-loop containing nucleoside triphosphate hydrolases"/>
    <property type="match status" value="1"/>
</dbReference>
<proteinExistence type="predicted"/>
<dbReference type="EMBL" id="OB794009">
    <property type="protein sequence ID" value="CAD7429218.1"/>
    <property type="molecule type" value="Genomic_DNA"/>
</dbReference>
<keyword evidence="6" id="KW-0805">Transcription regulation</keyword>
<evidence type="ECO:0000256" key="2">
    <source>
        <dbReference type="ARBA" id="ARBA00022481"/>
    </source>
</evidence>
<comment type="function">
    <text evidence="9">Plays a role in the reduction of telomerase activity during differentiation of embryonic stem cells by binding to the core promoter of TERT and controlling its down-regulation.</text>
</comment>
<keyword evidence="2" id="KW-0488">Methylation</keyword>
<dbReference type="PANTHER" id="PTHR13413:SF0">
    <property type="entry name" value="YLP MOTIF-CONTAINING PROTEIN 1"/>
    <property type="match status" value="1"/>
</dbReference>
<evidence type="ECO:0000256" key="4">
    <source>
        <dbReference type="ARBA" id="ARBA00022499"/>
    </source>
</evidence>
<comment type="subunit">
    <text evidence="10">Interacts with PPP1CA and NCOA5. Forms a complex with ILF2, ILF3, KHDRBS1, RBMX, NCOA5 and PPP1CA.</text>
</comment>
<protein>
    <recommendedName>
        <fullName evidence="11">YLP motif-containing protein 1</fullName>
    </recommendedName>
    <alternativeName>
        <fullName evidence="12">Nuclear protein ZAP3</fullName>
    </alternativeName>
</protein>
<dbReference type="Gene3D" id="3.40.50.300">
    <property type="entry name" value="P-loop containing nucleotide triphosphate hydrolases"/>
    <property type="match status" value="1"/>
</dbReference>
<keyword evidence="7" id="KW-0804">Transcription</keyword>
<evidence type="ECO:0000256" key="11">
    <source>
        <dbReference type="ARBA" id="ARBA00068971"/>
    </source>
</evidence>
<accession>A0A7R9EA67</accession>
<reference evidence="13" key="1">
    <citation type="submission" date="2020-11" db="EMBL/GenBank/DDBJ databases">
        <authorList>
            <person name="Tran Van P."/>
        </authorList>
    </citation>
    <scope>NUCLEOTIDE SEQUENCE</scope>
</reference>
<evidence type="ECO:0000256" key="6">
    <source>
        <dbReference type="ARBA" id="ARBA00023015"/>
    </source>
</evidence>
<dbReference type="InterPro" id="IPR027417">
    <property type="entry name" value="P-loop_NTPase"/>
</dbReference>
<evidence type="ECO:0000256" key="9">
    <source>
        <dbReference type="ARBA" id="ARBA00058677"/>
    </source>
</evidence>
<evidence type="ECO:0000313" key="13">
    <source>
        <dbReference type="EMBL" id="CAD7429218.1"/>
    </source>
</evidence>
<name>A0A7R9EA67_9NEOP</name>
<evidence type="ECO:0000256" key="5">
    <source>
        <dbReference type="ARBA" id="ARBA00022843"/>
    </source>
</evidence>
<organism evidence="13">
    <name type="scientific">Timema monikensis</name>
    <dbReference type="NCBI Taxonomy" id="170555"/>
    <lineage>
        <taxon>Eukaryota</taxon>
        <taxon>Metazoa</taxon>
        <taxon>Ecdysozoa</taxon>
        <taxon>Arthropoda</taxon>
        <taxon>Hexapoda</taxon>
        <taxon>Insecta</taxon>
        <taxon>Pterygota</taxon>
        <taxon>Neoptera</taxon>
        <taxon>Polyneoptera</taxon>
        <taxon>Phasmatodea</taxon>
        <taxon>Timematodea</taxon>
        <taxon>Timematoidea</taxon>
        <taxon>Timematidae</taxon>
        <taxon>Timema</taxon>
    </lineage>
</organism>
<dbReference type="PANTHER" id="PTHR13413">
    <property type="entry name" value="YLP MOTIF CONTAINING PROTEIN NUCLEAR PROTEIN ZAP"/>
    <property type="match status" value="1"/>
</dbReference>
<evidence type="ECO:0000256" key="12">
    <source>
        <dbReference type="ARBA" id="ARBA00083294"/>
    </source>
</evidence>